<evidence type="ECO:0000256" key="4">
    <source>
        <dbReference type="ARBA" id="ARBA00022723"/>
    </source>
</evidence>
<dbReference type="GO" id="GO:0005737">
    <property type="term" value="C:cytoplasm"/>
    <property type="evidence" value="ECO:0007669"/>
    <property type="project" value="UniProtKB-ARBA"/>
</dbReference>
<evidence type="ECO:0000256" key="1">
    <source>
        <dbReference type="ARBA" id="ARBA00001946"/>
    </source>
</evidence>
<name>A0A1Z4VQ30_9GAMM</name>
<dbReference type="RefSeq" id="WP_096365660.1">
    <property type="nucleotide sequence ID" value="NZ_AP018052.1"/>
</dbReference>
<comment type="similarity">
    <text evidence="2 7">Belongs to the FPP/GGPP synthase family.</text>
</comment>
<dbReference type="KEGG" id="ttc:FOKN1_1194"/>
<evidence type="ECO:0000256" key="3">
    <source>
        <dbReference type="ARBA" id="ARBA00022679"/>
    </source>
</evidence>
<dbReference type="PROSITE" id="PS00723">
    <property type="entry name" value="POLYPRENYL_SYNTHASE_1"/>
    <property type="match status" value="1"/>
</dbReference>
<reference evidence="8 9" key="1">
    <citation type="submission" date="2017-05" db="EMBL/GenBank/DDBJ databases">
        <title>Thiocyanate degradation by Thiohalobacter thiocyanaticus FOKN1.</title>
        <authorList>
            <person name="Oshiki M."/>
            <person name="Fukushima T."/>
            <person name="Kawano S."/>
            <person name="Nakagawa J."/>
        </authorList>
    </citation>
    <scope>NUCLEOTIDE SEQUENCE [LARGE SCALE GENOMIC DNA]</scope>
    <source>
        <strain evidence="8 9">FOKN1</strain>
    </source>
</reference>
<evidence type="ECO:0000256" key="7">
    <source>
        <dbReference type="RuleBase" id="RU004466"/>
    </source>
</evidence>
<evidence type="ECO:0000256" key="2">
    <source>
        <dbReference type="ARBA" id="ARBA00006706"/>
    </source>
</evidence>
<keyword evidence="9" id="KW-1185">Reference proteome</keyword>
<dbReference type="GO" id="GO:0008654">
    <property type="term" value="P:phospholipid biosynthetic process"/>
    <property type="evidence" value="ECO:0007669"/>
    <property type="project" value="UniProtKB-ARBA"/>
</dbReference>
<evidence type="ECO:0000256" key="6">
    <source>
        <dbReference type="ARBA" id="ARBA00023229"/>
    </source>
</evidence>
<keyword evidence="3 7" id="KW-0808">Transferase</keyword>
<dbReference type="PANTHER" id="PTHR43281:SF1">
    <property type="entry name" value="FARNESYL DIPHOSPHATE SYNTHASE"/>
    <property type="match status" value="1"/>
</dbReference>
<dbReference type="InterPro" id="IPR033749">
    <property type="entry name" value="Polyprenyl_synt_CS"/>
</dbReference>
<dbReference type="InterPro" id="IPR053378">
    <property type="entry name" value="Prenyl_diphosphate_synthase"/>
</dbReference>
<dbReference type="NCBIfam" id="NF045485">
    <property type="entry name" value="FPPsyn"/>
    <property type="match status" value="1"/>
</dbReference>
<dbReference type="GO" id="GO:0004659">
    <property type="term" value="F:prenyltransferase activity"/>
    <property type="evidence" value="ECO:0007669"/>
    <property type="project" value="InterPro"/>
</dbReference>
<dbReference type="CDD" id="cd00685">
    <property type="entry name" value="Trans_IPPS_HT"/>
    <property type="match status" value="1"/>
</dbReference>
<accession>A0A1Z4VQ30</accession>
<dbReference type="Proteomes" id="UP000218765">
    <property type="component" value="Chromosome"/>
</dbReference>
<comment type="cofactor">
    <cofactor evidence="1">
        <name>Mg(2+)</name>
        <dbReference type="ChEBI" id="CHEBI:18420"/>
    </cofactor>
</comment>
<dbReference type="Gene3D" id="1.10.600.10">
    <property type="entry name" value="Farnesyl Diphosphate Synthase"/>
    <property type="match status" value="1"/>
</dbReference>
<proteinExistence type="inferred from homology"/>
<dbReference type="EMBL" id="AP018052">
    <property type="protein sequence ID" value="BAZ93593.1"/>
    <property type="molecule type" value="Genomic_DNA"/>
</dbReference>
<organism evidence="8 9">
    <name type="scientific">Thiohalobacter thiocyanaticus</name>
    <dbReference type="NCBI Taxonomy" id="585455"/>
    <lineage>
        <taxon>Bacteria</taxon>
        <taxon>Pseudomonadati</taxon>
        <taxon>Pseudomonadota</taxon>
        <taxon>Gammaproteobacteria</taxon>
        <taxon>Thiohalobacterales</taxon>
        <taxon>Thiohalobacteraceae</taxon>
        <taxon>Thiohalobacter</taxon>
    </lineage>
</organism>
<dbReference type="PANTHER" id="PTHR43281">
    <property type="entry name" value="FARNESYL DIPHOSPHATE SYNTHASE"/>
    <property type="match status" value="1"/>
</dbReference>
<evidence type="ECO:0000256" key="5">
    <source>
        <dbReference type="ARBA" id="ARBA00022842"/>
    </source>
</evidence>
<dbReference type="NCBIfam" id="NF007877">
    <property type="entry name" value="PRK10581.1"/>
    <property type="match status" value="1"/>
</dbReference>
<dbReference type="AlphaFoldDB" id="A0A1Z4VQ30"/>
<dbReference type="SUPFAM" id="SSF48576">
    <property type="entry name" value="Terpenoid synthases"/>
    <property type="match status" value="1"/>
</dbReference>
<dbReference type="SFLD" id="SFLDG01017">
    <property type="entry name" value="Polyprenyl_Transferase_Like"/>
    <property type="match status" value="1"/>
</dbReference>
<keyword evidence="4" id="KW-0479">Metal-binding</keyword>
<dbReference type="SFLD" id="SFLDS00005">
    <property type="entry name" value="Isoprenoid_Synthase_Type_I"/>
    <property type="match status" value="1"/>
</dbReference>
<dbReference type="Pfam" id="PF00348">
    <property type="entry name" value="polyprenyl_synt"/>
    <property type="match status" value="1"/>
</dbReference>
<dbReference type="PROSITE" id="PS00444">
    <property type="entry name" value="POLYPRENYL_SYNTHASE_2"/>
    <property type="match status" value="1"/>
</dbReference>
<dbReference type="InterPro" id="IPR008949">
    <property type="entry name" value="Isoprenoid_synthase_dom_sf"/>
</dbReference>
<dbReference type="OrthoDB" id="9805316at2"/>
<dbReference type="GO" id="GO:0016114">
    <property type="term" value="P:terpenoid biosynthetic process"/>
    <property type="evidence" value="ECO:0007669"/>
    <property type="project" value="UniProtKB-ARBA"/>
</dbReference>
<gene>
    <name evidence="8" type="ORF">FOKN1_1194</name>
</gene>
<sequence length="301" mass="31988">MKTTDGGFPGFLADCQRRIEAALAARLPGEDIHPQSLHRAMRYATLNGGKRIRPVLVYAAGQAVGAAPGALDAPACAVEFIHAYSLVHDDLPAMDDDDLRRGNPTCHKVYGEAEAILAGDALQALAFHTLAHDPDMAADAAARLRMIEQLALAAGSRGMVGGQSIDLAAVGRELSLLELEDMHIHKTGALIRVSVLLGALSRPDCPEPQLQALDRYAKCLGLAFQIQDDVLDVEGDTAVLGKTAGSDQDRNKPTYPALLGLAEAKQRARELIDEAREALDGFGPGAAPLHGLADHLLRRSH</sequence>
<evidence type="ECO:0000313" key="9">
    <source>
        <dbReference type="Proteomes" id="UP000218765"/>
    </source>
</evidence>
<keyword evidence="6" id="KW-0414">Isoprene biosynthesis</keyword>
<protein>
    <submittedName>
        <fullName evidence="8">Geranylgeranyl pyrophosphate synthase</fullName>
    </submittedName>
</protein>
<dbReference type="FunFam" id="1.10.600.10:FF:000001">
    <property type="entry name" value="Geranylgeranyl diphosphate synthase"/>
    <property type="match status" value="1"/>
</dbReference>
<evidence type="ECO:0000313" key="8">
    <source>
        <dbReference type="EMBL" id="BAZ93593.1"/>
    </source>
</evidence>
<keyword evidence="5" id="KW-0460">Magnesium</keyword>
<dbReference type="GO" id="GO:0046872">
    <property type="term" value="F:metal ion binding"/>
    <property type="evidence" value="ECO:0007669"/>
    <property type="project" value="UniProtKB-KW"/>
</dbReference>
<dbReference type="InterPro" id="IPR000092">
    <property type="entry name" value="Polyprenyl_synt"/>
</dbReference>